<dbReference type="Proteomes" id="UP000887565">
    <property type="component" value="Unplaced"/>
</dbReference>
<evidence type="ECO:0000313" key="1">
    <source>
        <dbReference type="Proteomes" id="UP000887565"/>
    </source>
</evidence>
<organism evidence="1 2">
    <name type="scientific">Romanomermis culicivorax</name>
    <name type="common">Nematode worm</name>
    <dbReference type="NCBI Taxonomy" id="13658"/>
    <lineage>
        <taxon>Eukaryota</taxon>
        <taxon>Metazoa</taxon>
        <taxon>Ecdysozoa</taxon>
        <taxon>Nematoda</taxon>
        <taxon>Enoplea</taxon>
        <taxon>Dorylaimia</taxon>
        <taxon>Mermithida</taxon>
        <taxon>Mermithoidea</taxon>
        <taxon>Mermithidae</taxon>
        <taxon>Romanomermis</taxon>
    </lineage>
</organism>
<dbReference type="AlphaFoldDB" id="A0A915IG98"/>
<accession>A0A915IG98</accession>
<sequence>VHLTKNYYLPSTANWEKGAKSSANDKLFFSKHFSTSKLVIKATTGDKQSLRKTDVDSRTTSLAVGDVIGRNVHFTKKTQNVEKITKKGRRMRRPRDCLTDLDRRPRGRLAEIYVFGLIPALLYS</sequence>
<evidence type="ECO:0000313" key="2">
    <source>
        <dbReference type="WBParaSite" id="nRc.2.0.1.t13145-RA"/>
    </source>
</evidence>
<dbReference type="WBParaSite" id="nRc.2.0.1.t13145-RA">
    <property type="protein sequence ID" value="nRc.2.0.1.t13145-RA"/>
    <property type="gene ID" value="nRc.2.0.1.g13145"/>
</dbReference>
<protein>
    <submittedName>
        <fullName evidence="2">Uncharacterized protein</fullName>
    </submittedName>
</protein>
<reference evidence="2" key="1">
    <citation type="submission" date="2022-11" db="UniProtKB">
        <authorList>
            <consortium name="WormBaseParasite"/>
        </authorList>
    </citation>
    <scope>IDENTIFICATION</scope>
</reference>
<proteinExistence type="predicted"/>
<name>A0A915IG98_ROMCU</name>
<keyword evidence="1" id="KW-1185">Reference proteome</keyword>